<dbReference type="eggNOG" id="COG1670">
    <property type="taxonomic scope" value="Bacteria"/>
</dbReference>
<dbReference type="eggNOG" id="COG2089">
    <property type="taxonomic scope" value="Bacteria"/>
</dbReference>
<protein>
    <submittedName>
        <fullName evidence="4">N-acetylneuraminate synthase</fullName>
        <ecNumber evidence="4">2.5.1.56</ecNumber>
    </submittedName>
</protein>
<dbReference type="InterPro" id="IPR013132">
    <property type="entry name" value="PseI/NeuA/B-like_N"/>
</dbReference>
<dbReference type="Proteomes" id="UP000031552">
    <property type="component" value="Unassembled WGS sequence"/>
</dbReference>
<dbReference type="RefSeq" id="WP_079977997.1">
    <property type="nucleotide sequence ID" value="NZ_CCEJ010000005.1"/>
</dbReference>
<dbReference type="InterPro" id="IPR051690">
    <property type="entry name" value="PseI-like"/>
</dbReference>
<dbReference type="Gene3D" id="3.20.20.70">
    <property type="entry name" value="Aldolase class I"/>
    <property type="match status" value="1"/>
</dbReference>
<dbReference type="SUPFAM" id="SSF51269">
    <property type="entry name" value="AFP III-like domain"/>
    <property type="match status" value="1"/>
</dbReference>
<dbReference type="Pfam" id="PF00583">
    <property type="entry name" value="Acetyltransf_1"/>
    <property type="match status" value="1"/>
</dbReference>
<proteinExistence type="predicted"/>
<evidence type="ECO:0000256" key="1">
    <source>
        <dbReference type="SAM" id="Coils"/>
    </source>
</evidence>
<reference evidence="4" key="1">
    <citation type="submission" date="2013-12" db="EMBL/GenBank/DDBJ databases">
        <authorList>
            <person name="Linke B."/>
        </authorList>
    </citation>
    <scope>NUCLEOTIDE SEQUENCE [LARGE SCALE GENOMIC DNA]</scope>
    <source>
        <strain evidence="4">CRIB-18</strain>
    </source>
</reference>
<dbReference type="InterPro" id="IPR013785">
    <property type="entry name" value="Aldolase_TIM"/>
</dbReference>
<gene>
    <name evidence="4" type="primary">neuB</name>
    <name evidence="4" type="ORF">CSEC_1272</name>
</gene>
<dbReference type="EMBL" id="CCEJ010000005">
    <property type="protein sequence ID" value="CDR34092.1"/>
    <property type="molecule type" value="Genomic_DNA"/>
</dbReference>
<sequence length="516" mass="58250">MDKKVHFEIVRPIEEHRDAVFLLRNDDEALRMSFHQEKKEKSDFKNEFKEYFTLPELPPLFISIDGEYAGFISFKRCEGLLAKNSKAIEISIVIAPKFRGYGIGTRALVEIIPWIQNTGFNEIVAEVKKENLRSAKAFLKAGYEELEEKNKFIEDTSEIVPVRQFVFRLSKIHGDPVFIIAEAGSNWKVGSSKENLETAKKMIETARESGANAVKFQTFRSKTTYVENAGKSKYLSKSGVVADIQDLFDELSMPYEMIETLSGYAKSMNIEWMSTPFSIEDFKAIDPFVKRHKIASYEIGHPHLIQLAAESHKPLILSTGAATEEEIAWAVRLFFSYKGSHLTLLQCTASYPAPSDSMNLSAITWLKKRFKVDAGLSDHSLHPILAPVMAVSLGGKVIEKHFTLDKTLKGPDHAFSLNPIELKSMVQAIREAEKMKGSGYKSIHPSEEELRRFAKRGIQAIQNIAQGSLFKEGENIAILRPGNKPQGIHPRFLEKLEGKKAKREIRIGDGIRHGDF</sequence>
<dbReference type="Pfam" id="PF03102">
    <property type="entry name" value="NeuB"/>
    <property type="match status" value="1"/>
</dbReference>
<dbReference type="InterPro" id="IPR006190">
    <property type="entry name" value="SAF_AFP_Neu5Ac"/>
</dbReference>
<dbReference type="InterPro" id="IPR036732">
    <property type="entry name" value="AFP_Neu5c_C_sf"/>
</dbReference>
<feature type="domain" description="AFP-like" evidence="2">
    <location>
        <begin position="474"/>
        <end position="516"/>
    </location>
</feature>
<dbReference type="AlphaFoldDB" id="A0A090CZ16"/>
<dbReference type="SUPFAM" id="SSF51569">
    <property type="entry name" value="Aldolase"/>
    <property type="match status" value="1"/>
</dbReference>
<dbReference type="InterPro" id="IPR057736">
    <property type="entry name" value="SAF_PseI/NeuA/NeuB"/>
</dbReference>
<dbReference type="GO" id="GO:0016747">
    <property type="term" value="F:acyltransferase activity, transferring groups other than amino-acyl groups"/>
    <property type="evidence" value="ECO:0007669"/>
    <property type="project" value="InterPro"/>
</dbReference>
<dbReference type="InterPro" id="IPR013974">
    <property type="entry name" value="SAF"/>
</dbReference>
<dbReference type="STRING" id="1437425.CSEC_1272"/>
<dbReference type="GO" id="GO:0016051">
    <property type="term" value="P:carbohydrate biosynthetic process"/>
    <property type="evidence" value="ECO:0007669"/>
    <property type="project" value="InterPro"/>
</dbReference>
<keyword evidence="1" id="KW-0175">Coiled coil</keyword>
<dbReference type="OrthoDB" id="9814210at2"/>
<dbReference type="PANTHER" id="PTHR42966:SF1">
    <property type="entry name" value="SIALIC ACID SYNTHASE"/>
    <property type="match status" value="1"/>
</dbReference>
<keyword evidence="5" id="KW-1185">Reference proteome</keyword>
<organism evidence="4 5">
    <name type="scientific">Candidatus Criblamydia sequanensis CRIB-18</name>
    <dbReference type="NCBI Taxonomy" id="1437425"/>
    <lineage>
        <taxon>Bacteria</taxon>
        <taxon>Pseudomonadati</taxon>
        <taxon>Chlamydiota</taxon>
        <taxon>Chlamydiia</taxon>
        <taxon>Parachlamydiales</taxon>
        <taxon>Candidatus Criblamydiaceae</taxon>
        <taxon>Candidatus Criblamydia</taxon>
    </lineage>
</organism>
<name>A0A090CZ16_9BACT</name>
<keyword evidence="4" id="KW-0808">Transferase</keyword>
<evidence type="ECO:0000259" key="2">
    <source>
        <dbReference type="PROSITE" id="PS50844"/>
    </source>
</evidence>
<dbReference type="InterPro" id="IPR016181">
    <property type="entry name" value="Acyl_CoA_acyltransferase"/>
</dbReference>
<evidence type="ECO:0000313" key="5">
    <source>
        <dbReference type="Proteomes" id="UP000031552"/>
    </source>
</evidence>
<reference evidence="4" key="2">
    <citation type="submission" date="2014-09" db="EMBL/GenBank/DDBJ databases">
        <title>Criblamydia sequanensis harbors a mega-plasmid encoding arsenite resistance.</title>
        <authorList>
            <person name="Bertelli C."/>
            <person name="Goesmann A."/>
            <person name="Greub G."/>
        </authorList>
    </citation>
    <scope>NUCLEOTIDE SEQUENCE [LARGE SCALE GENOMIC DNA]</scope>
    <source>
        <strain evidence="4">CRIB-18</strain>
    </source>
</reference>
<dbReference type="SUPFAM" id="SSF55729">
    <property type="entry name" value="Acyl-CoA N-acyltransferases (Nat)"/>
    <property type="match status" value="1"/>
</dbReference>
<dbReference type="EC" id="2.5.1.56" evidence="4"/>
<dbReference type="Gene3D" id="3.90.1210.10">
    <property type="entry name" value="Antifreeze-like/N-acetylneuraminic acid synthase C-terminal domain"/>
    <property type="match status" value="1"/>
</dbReference>
<feature type="domain" description="N-acetyltransferase" evidence="3">
    <location>
        <begin position="8"/>
        <end position="163"/>
    </location>
</feature>
<dbReference type="PROSITE" id="PS51186">
    <property type="entry name" value="GNAT"/>
    <property type="match status" value="1"/>
</dbReference>
<dbReference type="Gene3D" id="3.40.630.30">
    <property type="match status" value="1"/>
</dbReference>
<dbReference type="InterPro" id="IPR000182">
    <property type="entry name" value="GNAT_dom"/>
</dbReference>
<dbReference type="CDD" id="cd04301">
    <property type="entry name" value="NAT_SF"/>
    <property type="match status" value="1"/>
</dbReference>
<dbReference type="CDD" id="cd11615">
    <property type="entry name" value="SAF_NeuB_like"/>
    <property type="match status" value="1"/>
</dbReference>
<dbReference type="PROSITE" id="PS50844">
    <property type="entry name" value="AFP_LIKE"/>
    <property type="match status" value="1"/>
</dbReference>
<dbReference type="PANTHER" id="PTHR42966">
    <property type="entry name" value="N-ACETYLNEURAMINATE SYNTHASE"/>
    <property type="match status" value="1"/>
</dbReference>
<comment type="caution">
    <text evidence="4">The sequence shown here is derived from an EMBL/GenBank/DDBJ whole genome shotgun (WGS) entry which is preliminary data.</text>
</comment>
<dbReference type="GO" id="GO:0050462">
    <property type="term" value="F:N-acetylneuraminate synthase activity"/>
    <property type="evidence" value="ECO:0007669"/>
    <property type="project" value="UniProtKB-EC"/>
</dbReference>
<dbReference type="Pfam" id="PF08666">
    <property type="entry name" value="SAF"/>
    <property type="match status" value="1"/>
</dbReference>
<accession>A0A090CZ16</accession>
<feature type="coiled-coil region" evidence="1">
    <location>
        <begin position="129"/>
        <end position="156"/>
    </location>
</feature>
<evidence type="ECO:0000259" key="3">
    <source>
        <dbReference type="PROSITE" id="PS51186"/>
    </source>
</evidence>
<evidence type="ECO:0000313" key="4">
    <source>
        <dbReference type="EMBL" id="CDR34092.1"/>
    </source>
</evidence>
<dbReference type="GO" id="GO:0047444">
    <property type="term" value="F:N-acylneuraminate-9-phosphate synthase activity"/>
    <property type="evidence" value="ECO:0007669"/>
    <property type="project" value="TreeGrafter"/>
</dbReference>